<keyword evidence="6 7" id="KW-0315">Glutamine amidotransferase</keyword>
<dbReference type="Pfam" id="PF07685">
    <property type="entry name" value="GATase_3"/>
    <property type="match status" value="1"/>
</dbReference>
<keyword evidence="2 7" id="KW-0436">Ligase</keyword>
<dbReference type="HAMAP" id="MF_00027">
    <property type="entry name" value="CobB_CbiA"/>
    <property type="match status" value="1"/>
</dbReference>
<protein>
    <recommendedName>
        <fullName evidence="7">Cobyrinate a,c-diamide synthase</fullName>
        <ecNumber evidence="7">6.3.5.11</ecNumber>
    </recommendedName>
    <alternativeName>
        <fullName evidence="7">Cobyrinic acid a,c-diamide synthetase</fullName>
    </alternativeName>
</protein>
<dbReference type="AlphaFoldDB" id="A0A1I6D914"/>
<comment type="catalytic activity">
    <reaction evidence="7">
        <text>cob(II)yrinate + 2 L-glutamine + 2 ATP + 2 H2O = cob(II)yrinate a,c diamide + 2 L-glutamate + 2 ADP + 2 phosphate + 2 H(+)</text>
        <dbReference type="Rhea" id="RHEA:26289"/>
        <dbReference type="ChEBI" id="CHEBI:15377"/>
        <dbReference type="ChEBI" id="CHEBI:15378"/>
        <dbReference type="ChEBI" id="CHEBI:29985"/>
        <dbReference type="ChEBI" id="CHEBI:30616"/>
        <dbReference type="ChEBI" id="CHEBI:43474"/>
        <dbReference type="ChEBI" id="CHEBI:58359"/>
        <dbReference type="ChEBI" id="CHEBI:58537"/>
        <dbReference type="ChEBI" id="CHEBI:58894"/>
        <dbReference type="ChEBI" id="CHEBI:456216"/>
        <dbReference type="EC" id="6.3.5.11"/>
    </reaction>
</comment>
<dbReference type="InterPro" id="IPR004484">
    <property type="entry name" value="CbiA/CobB_synth"/>
</dbReference>
<dbReference type="SUPFAM" id="SSF52317">
    <property type="entry name" value="Class I glutamine amidotransferase-like"/>
    <property type="match status" value="1"/>
</dbReference>
<evidence type="ECO:0000259" key="8">
    <source>
        <dbReference type="Pfam" id="PF01656"/>
    </source>
</evidence>
<dbReference type="Gene3D" id="3.40.50.300">
    <property type="entry name" value="P-loop containing nucleotide triphosphate hydrolases"/>
    <property type="match status" value="2"/>
</dbReference>
<evidence type="ECO:0000313" key="11">
    <source>
        <dbReference type="Proteomes" id="UP000199584"/>
    </source>
</evidence>
<dbReference type="GO" id="GO:0005524">
    <property type="term" value="F:ATP binding"/>
    <property type="evidence" value="ECO:0007669"/>
    <property type="project" value="UniProtKB-UniRule"/>
</dbReference>
<comment type="similarity">
    <text evidence="7">Belongs to the CobB/CbiA family.</text>
</comment>
<dbReference type="InterPro" id="IPR002586">
    <property type="entry name" value="CobQ/CobB/MinD/ParA_Nub-bd_dom"/>
</dbReference>
<evidence type="ECO:0000313" key="10">
    <source>
        <dbReference type="EMBL" id="SFR01960.1"/>
    </source>
</evidence>
<dbReference type="GO" id="GO:0009236">
    <property type="term" value="P:cobalamin biosynthetic process"/>
    <property type="evidence" value="ECO:0007669"/>
    <property type="project" value="UniProtKB-UniRule"/>
</dbReference>
<dbReference type="PANTHER" id="PTHR43873">
    <property type="entry name" value="COBYRINATE A,C-DIAMIDE SYNTHASE"/>
    <property type="match status" value="1"/>
</dbReference>
<accession>A0A1I6D914</accession>
<evidence type="ECO:0000256" key="2">
    <source>
        <dbReference type="ARBA" id="ARBA00022598"/>
    </source>
</evidence>
<evidence type="ECO:0000256" key="4">
    <source>
        <dbReference type="ARBA" id="ARBA00022840"/>
    </source>
</evidence>
<comment type="function">
    <text evidence="7">Catalyzes the ATP-dependent amidation of the two carboxylate groups at positions a and c of cobyrinate, using either L-glutamine or ammonia as the nitrogen source.</text>
</comment>
<evidence type="ECO:0000256" key="5">
    <source>
        <dbReference type="ARBA" id="ARBA00022842"/>
    </source>
</evidence>
<dbReference type="Proteomes" id="UP000199584">
    <property type="component" value="Unassembled WGS sequence"/>
</dbReference>
<dbReference type="CDD" id="cd03130">
    <property type="entry name" value="GATase1_CobB"/>
    <property type="match status" value="1"/>
</dbReference>
<dbReference type="InterPro" id="IPR011698">
    <property type="entry name" value="GATase_3"/>
</dbReference>
<keyword evidence="5 7" id="KW-0460">Magnesium</keyword>
<dbReference type="NCBIfam" id="TIGR00379">
    <property type="entry name" value="cobB"/>
    <property type="match status" value="1"/>
</dbReference>
<sequence length="461" mass="49300">MHKIPRVMIAGTHSGAGKTTIATAVMAMLHGKGLRVQPYKVGPDYIDPGFHRAATGRVSRNLDTFFLGEAGVKEVFVRSAAGADICVIEGVMGLYDGIGAGDEGSSARVAKILGCPVILVVDARSMARSAAAVVWGYANLPGGVSLAGVVLNRVGSERHFNILTEAIEEKTGVPVLGGILRDHALHMPERHLGLVPSVENEQIREVMDILAERVAKGVSAEKLVNLARSAPALGAEENIFAVEPGEPVRLGIVRDSAFNFYYQDGLDLLSAMGAELVYCSALADRALPERVDGLYIGGGFPEMFIEQLADNRPFIDDLKRRVITGLPVYAECGGLMYLCRSIADFSGREHAGAGILPARCRMEKKRVALGYVKATALRDNVLVPKGAALRGHEFHYSSITGQNLTPGWELRKPGAATGRPDGHAAGNVLAGYLHIHFAGSPDAARGFIKSCADYRRRVVRE</sequence>
<evidence type="ECO:0000259" key="9">
    <source>
        <dbReference type="Pfam" id="PF07685"/>
    </source>
</evidence>
<keyword evidence="7" id="KW-0169">Cobalamin biosynthesis</keyword>
<comment type="domain">
    <text evidence="7">Comprises of two domains. The C-terminal domain contains the binding site for glutamine and catalyzes the hydrolysis of this substrate to glutamate and ammonia. The N-terminal domain is anticipated to bind ATP and cobyrinate and catalyzes the ultimate synthesis of the diamide product. The ammonia produced via the glutaminase domain is probably translocated to the adjacent domain via a molecular tunnel, where it reacts with an activated intermediate.</text>
</comment>
<dbReference type="Gene3D" id="3.40.50.880">
    <property type="match status" value="1"/>
</dbReference>
<dbReference type="PROSITE" id="PS51274">
    <property type="entry name" value="GATASE_COBBQ"/>
    <property type="match status" value="1"/>
</dbReference>
<keyword evidence="3 7" id="KW-0547">Nucleotide-binding</keyword>
<evidence type="ECO:0000256" key="1">
    <source>
        <dbReference type="ARBA" id="ARBA00001946"/>
    </source>
</evidence>
<feature type="domain" description="CobQ/CobB/MinD/ParA nucleotide binding" evidence="8">
    <location>
        <begin position="7"/>
        <end position="192"/>
    </location>
</feature>
<comment type="miscellaneous">
    <text evidence="7">The a and c carboxylates of cobyrinate are activated for nucleophilic attack via formation of a phosphorylated intermediate by ATP. CbiA catalyzes first the amidation of the c-carboxylate, and then that of the a-carboxylate.</text>
</comment>
<keyword evidence="11" id="KW-1185">Reference proteome</keyword>
<evidence type="ECO:0000256" key="3">
    <source>
        <dbReference type="ARBA" id="ARBA00022741"/>
    </source>
</evidence>
<dbReference type="InterPro" id="IPR029062">
    <property type="entry name" value="Class_I_gatase-like"/>
</dbReference>
<keyword evidence="4 7" id="KW-0067">ATP-binding</keyword>
<evidence type="ECO:0000256" key="7">
    <source>
        <dbReference type="HAMAP-Rule" id="MF_00027"/>
    </source>
</evidence>
<organism evidence="10 11">
    <name type="scientific">Desulfoscipio geothermicus DSM 3669</name>
    <dbReference type="NCBI Taxonomy" id="1121426"/>
    <lineage>
        <taxon>Bacteria</taxon>
        <taxon>Bacillati</taxon>
        <taxon>Bacillota</taxon>
        <taxon>Clostridia</taxon>
        <taxon>Eubacteriales</taxon>
        <taxon>Desulfallaceae</taxon>
        <taxon>Desulfoscipio</taxon>
    </lineage>
</organism>
<dbReference type="GO" id="GO:0042242">
    <property type="term" value="F:cobyrinic acid a,c-diamide synthase activity"/>
    <property type="evidence" value="ECO:0007669"/>
    <property type="project" value="UniProtKB-UniRule"/>
</dbReference>
<dbReference type="PANTHER" id="PTHR43873:SF1">
    <property type="entry name" value="COBYRINATE A,C-DIAMIDE SYNTHASE"/>
    <property type="match status" value="1"/>
</dbReference>
<dbReference type="Pfam" id="PF01656">
    <property type="entry name" value="CbiA"/>
    <property type="match status" value="1"/>
</dbReference>
<dbReference type="RefSeq" id="WP_092482532.1">
    <property type="nucleotide sequence ID" value="NZ_FOYM01000007.1"/>
</dbReference>
<feature type="active site" description="Nucleophile" evidence="7">
    <location>
        <position position="332"/>
    </location>
</feature>
<dbReference type="InterPro" id="IPR027417">
    <property type="entry name" value="P-loop_NTPase"/>
</dbReference>
<feature type="domain" description="CobB/CobQ-like glutamine amidotransferase" evidence="9">
    <location>
        <begin position="250"/>
        <end position="440"/>
    </location>
</feature>
<dbReference type="EMBL" id="FOYM01000007">
    <property type="protein sequence ID" value="SFR01960.1"/>
    <property type="molecule type" value="Genomic_DNA"/>
</dbReference>
<dbReference type="STRING" id="39060.SAMN05660706_10795"/>
<gene>
    <name evidence="7" type="primary">cbiA</name>
    <name evidence="10" type="ORF">SAMN05660706_10795</name>
</gene>
<dbReference type="NCBIfam" id="NF002204">
    <property type="entry name" value="PRK01077.1"/>
    <property type="match status" value="1"/>
</dbReference>
<evidence type="ECO:0000256" key="6">
    <source>
        <dbReference type="ARBA" id="ARBA00022962"/>
    </source>
</evidence>
<feature type="site" description="Increases nucleophilicity of active site Cys" evidence="7">
    <location>
        <position position="434"/>
    </location>
</feature>
<dbReference type="CDD" id="cd05388">
    <property type="entry name" value="CobB_N"/>
    <property type="match status" value="1"/>
</dbReference>
<comment type="cofactor">
    <cofactor evidence="1 7">
        <name>Mg(2+)</name>
        <dbReference type="ChEBI" id="CHEBI:18420"/>
    </cofactor>
</comment>
<dbReference type="UniPathway" id="UPA00148">
    <property type="reaction ID" value="UER00231"/>
</dbReference>
<proteinExistence type="inferred from homology"/>
<dbReference type="EC" id="6.3.5.11" evidence="7"/>
<reference evidence="11" key="1">
    <citation type="submission" date="2016-10" db="EMBL/GenBank/DDBJ databases">
        <authorList>
            <person name="Varghese N."/>
            <person name="Submissions S."/>
        </authorList>
    </citation>
    <scope>NUCLEOTIDE SEQUENCE [LARGE SCALE GENOMIC DNA]</scope>
    <source>
        <strain evidence="11">DSM 3669</strain>
    </source>
</reference>
<name>A0A1I6D914_9FIRM</name>
<comment type="pathway">
    <text evidence="7">Cofactor biosynthesis; adenosylcobalamin biosynthesis; cob(II)yrinate a,c-diamide from sirohydrochlorin (anaerobic route): step 10/10.</text>
</comment>
<dbReference type="SUPFAM" id="SSF52540">
    <property type="entry name" value="P-loop containing nucleoside triphosphate hydrolases"/>
    <property type="match status" value="1"/>
</dbReference>
<dbReference type="OrthoDB" id="9764035at2"/>